<dbReference type="EMBL" id="KX987158">
    <property type="protein sequence ID" value="APU92793.1"/>
    <property type="molecule type" value="Genomic_DNA"/>
</dbReference>
<proteinExistence type="predicted"/>
<keyword evidence="2" id="KW-1185">Reference proteome</keyword>
<dbReference type="Proteomes" id="UP000223290">
    <property type="component" value="Segment"/>
</dbReference>
<protein>
    <submittedName>
        <fullName evidence="1">Uncharacterized protein</fullName>
    </submittedName>
</protein>
<accession>A0A1P8DTP8</accession>
<sequence>MRNSYDPSLKYVFTRPMLWNGKQMSAGDKVSTSKATPAVLNALVRMRHIEPATATVEEPVIVATEESASTTAAEIRRDAPKTYNVYVMGMPMNSESFSSKSAAAEWCESQGLTYNYS</sequence>
<reference evidence="2" key="1">
    <citation type="submission" date="2016-10" db="EMBL/GenBank/DDBJ databases">
        <title>Complete genome of Salmonella enterica bacteriophage Sasha.</title>
        <authorList>
            <person name="Zeng C."/>
            <person name="Xie Y."/>
            <person name="Gill J.J."/>
        </authorList>
    </citation>
    <scope>NUCLEOTIDE SEQUENCE [LARGE SCALE GENOMIC DNA]</scope>
</reference>
<name>A0A1P8DTP8_9CAUD</name>
<organism evidence="1 2">
    <name type="scientific">Salmonella phage vB_SenS_Sasha</name>
    <dbReference type="NCBI Taxonomy" id="1913114"/>
    <lineage>
        <taxon>Viruses</taxon>
        <taxon>Duplodnaviria</taxon>
        <taxon>Heunggongvirae</taxon>
        <taxon>Uroviricota</taxon>
        <taxon>Caudoviricetes</taxon>
        <taxon>Sashavirus</taxon>
        <taxon>Sashavirus sasha</taxon>
    </lineage>
</organism>
<evidence type="ECO:0000313" key="1">
    <source>
        <dbReference type="EMBL" id="APU92793.1"/>
    </source>
</evidence>
<gene>
    <name evidence="1" type="ORF">CPTSasha_37</name>
</gene>
<evidence type="ECO:0000313" key="2">
    <source>
        <dbReference type="Proteomes" id="UP000223290"/>
    </source>
</evidence>